<accession>A0A158F5Q7</accession>
<evidence type="ECO:0000313" key="2">
    <source>
        <dbReference type="EMBL" id="SAL15196.1"/>
    </source>
</evidence>
<feature type="transmembrane region" description="Helical" evidence="1">
    <location>
        <begin position="36"/>
        <end position="59"/>
    </location>
</feature>
<evidence type="ECO:0000256" key="1">
    <source>
        <dbReference type="SAM" id="Phobius"/>
    </source>
</evidence>
<proteinExistence type="predicted"/>
<comment type="caution">
    <text evidence="2">The sequence shown here is derived from an EMBL/GenBank/DDBJ whole genome shotgun (WGS) entry which is preliminary data.</text>
</comment>
<name>A0A158F5Q7_9BURK</name>
<sequence>MRLIIFIVALLRTVFWRFLGVRSSADHRADLDDIKVPLVLPLMAFVVAGMFAVLVYSLADIAVHVAG</sequence>
<keyword evidence="1" id="KW-1133">Transmembrane helix</keyword>
<evidence type="ECO:0008006" key="4">
    <source>
        <dbReference type="Google" id="ProtNLM"/>
    </source>
</evidence>
<keyword evidence="1" id="KW-0472">Membrane</keyword>
<protein>
    <recommendedName>
        <fullName evidence="4">Glycerol kinase</fullName>
    </recommendedName>
</protein>
<organism evidence="2 3">
    <name type="scientific">Caballeronia choica</name>
    <dbReference type="NCBI Taxonomy" id="326476"/>
    <lineage>
        <taxon>Bacteria</taxon>
        <taxon>Pseudomonadati</taxon>
        <taxon>Pseudomonadota</taxon>
        <taxon>Betaproteobacteria</taxon>
        <taxon>Burkholderiales</taxon>
        <taxon>Burkholderiaceae</taxon>
        <taxon>Caballeronia</taxon>
    </lineage>
</organism>
<dbReference type="EMBL" id="FCON02000002">
    <property type="protein sequence ID" value="SAL15196.1"/>
    <property type="molecule type" value="Genomic_DNA"/>
</dbReference>
<keyword evidence="1" id="KW-0812">Transmembrane</keyword>
<gene>
    <name evidence="2" type="ORF">AWB68_00326</name>
</gene>
<reference evidence="2" key="1">
    <citation type="submission" date="2016-01" db="EMBL/GenBank/DDBJ databases">
        <authorList>
            <person name="Peeters C."/>
        </authorList>
    </citation>
    <scope>NUCLEOTIDE SEQUENCE [LARGE SCALE GENOMIC DNA]</scope>
    <source>
        <strain evidence="2">LMG 22940</strain>
    </source>
</reference>
<dbReference type="Pfam" id="PF11174">
    <property type="entry name" value="DUF2970"/>
    <property type="match status" value="1"/>
</dbReference>
<dbReference type="InterPro" id="IPR021344">
    <property type="entry name" value="DUF2970"/>
</dbReference>
<dbReference type="Proteomes" id="UP000054770">
    <property type="component" value="Unassembled WGS sequence"/>
</dbReference>
<keyword evidence="3" id="KW-1185">Reference proteome</keyword>
<evidence type="ECO:0000313" key="3">
    <source>
        <dbReference type="Proteomes" id="UP000054770"/>
    </source>
</evidence>
<dbReference type="AlphaFoldDB" id="A0A158F5Q7"/>